<keyword evidence="2" id="KW-0547">Nucleotide-binding</keyword>
<evidence type="ECO:0000313" key="6">
    <source>
        <dbReference type="Proteomes" id="UP000650466"/>
    </source>
</evidence>
<evidence type="ECO:0000256" key="3">
    <source>
        <dbReference type="PIRSR" id="PIRSR640198-3"/>
    </source>
</evidence>
<dbReference type="EMBL" id="JACVVD010000010">
    <property type="protein sequence ID" value="MBD0383241.1"/>
    <property type="molecule type" value="Genomic_DNA"/>
</dbReference>
<dbReference type="PANTHER" id="PTHR13504:SF38">
    <property type="entry name" value="FIDO DOMAIN-CONTAINING PROTEIN"/>
    <property type="match status" value="1"/>
</dbReference>
<sequence>MWEQIERLKAAVDSKRPLQPDLLKIIIQKFREEWTYHSNAIEGNTFTYQETAFFLREGLTVKGKTLREHLEIVNHAEAIDYLTNILEERDLTERLIKDFHAILFQGVKDINFALGEYKKTDNHVLTVSGEIHPYCSYILVPQEMQSLLDWYIASKLTVHPVKVAAILHHRVASIHPFPDGNGRVSRLCMNFILMKNGYPPAVIRNENRFEYYQALEAADNNDLDPFVQLVANEVKQSLELMAKSLN</sequence>
<feature type="binding site" evidence="2">
    <location>
        <begin position="211"/>
        <end position="212"/>
    </location>
    <ligand>
        <name>ATP</name>
        <dbReference type="ChEBI" id="CHEBI:30616"/>
    </ligand>
</feature>
<feature type="domain" description="Fido" evidence="4">
    <location>
        <begin position="91"/>
        <end position="232"/>
    </location>
</feature>
<dbReference type="InterPro" id="IPR036597">
    <property type="entry name" value="Fido-like_dom_sf"/>
</dbReference>
<dbReference type="PANTHER" id="PTHR13504">
    <property type="entry name" value="FIDO DOMAIN-CONTAINING PROTEIN DDB_G0283145"/>
    <property type="match status" value="1"/>
</dbReference>
<dbReference type="Proteomes" id="UP000650466">
    <property type="component" value="Unassembled WGS sequence"/>
</dbReference>
<comment type="caution">
    <text evidence="5">The sequence shown here is derived from an EMBL/GenBank/DDBJ whole genome shotgun (WGS) entry which is preliminary data.</text>
</comment>
<reference evidence="5" key="1">
    <citation type="submission" date="2020-09" db="EMBL/GenBank/DDBJ databases">
        <title>Draft Genome Sequence of Paenibacillus sp. WST5.</title>
        <authorList>
            <person name="Bao Z."/>
        </authorList>
    </citation>
    <scope>NUCLEOTIDE SEQUENCE</scope>
    <source>
        <strain evidence="5">WST5</strain>
    </source>
</reference>
<feature type="binding site" evidence="2">
    <location>
        <begin position="179"/>
        <end position="186"/>
    </location>
    <ligand>
        <name>ATP</name>
        <dbReference type="ChEBI" id="CHEBI:30616"/>
    </ligand>
</feature>
<dbReference type="SUPFAM" id="SSF140931">
    <property type="entry name" value="Fic-like"/>
    <property type="match status" value="1"/>
</dbReference>
<protein>
    <submittedName>
        <fullName evidence="5">Fic family protein</fullName>
    </submittedName>
</protein>
<name>A0A926KUS0_9BACL</name>
<evidence type="ECO:0000313" key="5">
    <source>
        <dbReference type="EMBL" id="MBD0383241.1"/>
    </source>
</evidence>
<dbReference type="InterPro" id="IPR040198">
    <property type="entry name" value="Fido_containing"/>
</dbReference>
<keyword evidence="2" id="KW-0067">ATP-binding</keyword>
<gene>
    <name evidence="5" type="ORF">ICC18_24330</name>
</gene>
<keyword evidence="6" id="KW-1185">Reference proteome</keyword>
<evidence type="ECO:0000259" key="4">
    <source>
        <dbReference type="PROSITE" id="PS51459"/>
    </source>
</evidence>
<feature type="site" description="Important for autoinhibition of adenylyltransferase activity" evidence="3">
    <location>
        <position position="42"/>
    </location>
</feature>
<dbReference type="AlphaFoldDB" id="A0A926KUS0"/>
<evidence type="ECO:0000256" key="2">
    <source>
        <dbReference type="PIRSR" id="PIRSR640198-2"/>
    </source>
</evidence>
<accession>A0A926KUS0</accession>
<dbReference type="Pfam" id="PF02661">
    <property type="entry name" value="Fic"/>
    <property type="match status" value="1"/>
</dbReference>
<dbReference type="GO" id="GO:0005524">
    <property type="term" value="F:ATP binding"/>
    <property type="evidence" value="ECO:0007669"/>
    <property type="project" value="UniProtKB-KW"/>
</dbReference>
<dbReference type="PROSITE" id="PS51459">
    <property type="entry name" value="FIDO"/>
    <property type="match status" value="1"/>
</dbReference>
<dbReference type="InterPro" id="IPR003812">
    <property type="entry name" value="Fido"/>
</dbReference>
<feature type="active site" evidence="1">
    <location>
        <position position="175"/>
    </location>
</feature>
<organism evidence="5 6">
    <name type="scientific">Paenibacillus sedimenti</name>
    <dbReference type="NCBI Taxonomy" id="2770274"/>
    <lineage>
        <taxon>Bacteria</taxon>
        <taxon>Bacillati</taxon>
        <taxon>Bacillota</taxon>
        <taxon>Bacilli</taxon>
        <taxon>Bacillales</taxon>
        <taxon>Paenibacillaceae</taxon>
        <taxon>Paenibacillus</taxon>
    </lineage>
</organism>
<dbReference type="Gene3D" id="1.10.3290.10">
    <property type="entry name" value="Fido-like domain"/>
    <property type="match status" value="1"/>
</dbReference>
<evidence type="ECO:0000256" key="1">
    <source>
        <dbReference type="PIRSR" id="PIRSR640198-1"/>
    </source>
</evidence>
<proteinExistence type="predicted"/>